<comment type="caution">
    <text evidence="1">The sequence shown here is derived from an EMBL/GenBank/DDBJ whole genome shotgun (WGS) entry which is preliminary data.</text>
</comment>
<organism evidence="1 2">
    <name type="scientific">Aristolochia fimbriata</name>
    <name type="common">White veined hardy Dutchman's pipe vine</name>
    <dbReference type="NCBI Taxonomy" id="158543"/>
    <lineage>
        <taxon>Eukaryota</taxon>
        <taxon>Viridiplantae</taxon>
        <taxon>Streptophyta</taxon>
        <taxon>Embryophyta</taxon>
        <taxon>Tracheophyta</taxon>
        <taxon>Spermatophyta</taxon>
        <taxon>Magnoliopsida</taxon>
        <taxon>Magnoliidae</taxon>
        <taxon>Piperales</taxon>
        <taxon>Aristolochiaceae</taxon>
        <taxon>Aristolochia</taxon>
    </lineage>
</organism>
<dbReference type="Proteomes" id="UP000825729">
    <property type="component" value="Unassembled WGS sequence"/>
</dbReference>
<sequence length="104" mass="11890">MPEIPTKVTDVTHTVQPITSKGLKRARTSGFVLQTAELLVTVRELGPHPPLEFNYMWPKAGRAIAFFSYRTEKENLTESHTYMHIRIPSTPSLVSATEQKWHRT</sequence>
<reference evidence="1 2" key="1">
    <citation type="submission" date="2021-07" db="EMBL/GenBank/DDBJ databases">
        <title>The Aristolochia fimbriata genome: insights into angiosperm evolution, floral development and chemical biosynthesis.</title>
        <authorList>
            <person name="Jiao Y."/>
        </authorList>
    </citation>
    <scope>NUCLEOTIDE SEQUENCE [LARGE SCALE GENOMIC DNA]</scope>
    <source>
        <strain evidence="1">IBCAS-2021</strain>
        <tissue evidence="1">Leaf</tissue>
    </source>
</reference>
<evidence type="ECO:0000313" key="1">
    <source>
        <dbReference type="EMBL" id="KAG9441327.1"/>
    </source>
</evidence>
<accession>A0AAV7E1R7</accession>
<keyword evidence="2" id="KW-1185">Reference proteome</keyword>
<name>A0AAV7E1R7_ARIFI</name>
<protein>
    <submittedName>
        <fullName evidence="1">Uncharacterized protein</fullName>
    </submittedName>
</protein>
<evidence type="ECO:0000313" key="2">
    <source>
        <dbReference type="Proteomes" id="UP000825729"/>
    </source>
</evidence>
<proteinExistence type="predicted"/>
<gene>
    <name evidence="1" type="ORF">H6P81_017181</name>
</gene>
<dbReference type="EMBL" id="JAINDJ010000007">
    <property type="protein sequence ID" value="KAG9441327.1"/>
    <property type="molecule type" value="Genomic_DNA"/>
</dbReference>
<dbReference type="AlphaFoldDB" id="A0AAV7E1R7"/>